<name>A0A077EH48_9FLAO</name>
<gene>
    <name evidence="1" type="ORF">BD94_2128</name>
</gene>
<dbReference type="eggNOG" id="ENOG50337SM">
    <property type="taxonomic scope" value="Bacteria"/>
</dbReference>
<protein>
    <submittedName>
        <fullName evidence="1">Uncharacterized protein</fullName>
    </submittedName>
</protein>
<accession>A0A077EH48</accession>
<dbReference type="AlphaFoldDB" id="A0A077EH48"/>
<sequence length="291" mass="33862">MKRLVKNTTIVLLLFAINIFFAQNKSQNLIEIDSLTNLYKGEILKINKFNLNTKDLYGIDKNIELYNVFIDSETLLLISVLPDLNSKENWTLVDINNIKDKLLTRSQTKNFINNIKNNNTSDKKTMALSLIINKDGKYYTSKNTLVEFFYTNNLPSPFIPSYGTININQPLVTMKEMETAYRNIKPDRGFPPSIKSTDLSFPFMIYARNYLSKVYEIKGSKAYQFWTFDNWRSADFMAYYRGIDRFIYIPNKGIVGGSFDFYFSFNSSSHLLKQIESNIINEKVMIAEELK</sequence>
<proteinExistence type="predicted"/>
<evidence type="ECO:0000313" key="2">
    <source>
        <dbReference type="Proteomes" id="UP000028933"/>
    </source>
</evidence>
<evidence type="ECO:0000313" key="1">
    <source>
        <dbReference type="EMBL" id="AIL45903.1"/>
    </source>
</evidence>
<dbReference type="EMBL" id="CP007547">
    <property type="protein sequence ID" value="AIL45903.1"/>
    <property type="molecule type" value="Genomic_DNA"/>
</dbReference>
<dbReference type="HOGENOM" id="CLU_882514_0_0_10"/>
<dbReference type="RefSeq" id="WP_228050522.1">
    <property type="nucleotide sequence ID" value="NZ_CP007547.1"/>
</dbReference>
<dbReference type="Proteomes" id="UP000028933">
    <property type="component" value="Chromosome"/>
</dbReference>
<dbReference type="KEGG" id="eao:BD94_2128"/>
<organism evidence="1 2">
    <name type="scientific">Elizabethkingia anophelis NUHP1</name>
    <dbReference type="NCBI Taxonomy" id="1338011"/>
    <lineage>
        <taxon>Bacteria</taxon>
        <taxon>Pseudomonadati</taxon>
        <taxon>Bacteroidota</taxon>
        <taxon>Flavobacteriia</taxon>
        <taxon>Flavobacteriales</taxon>
        <taxon>Weeksellaceae</taxon>
        <taxon>Elizabethkingia</taxon>
    </lineage>
</organism>
<reference evidence="1" key="1">
    <citation type="journal article" date="2013" name="Lancet">
        <title>First case of E anophelis outbreak in an intensive-care unit.</title>
        <authorList>
            <person name="Teo J."/>
            <person name="Tan S.Y."/>
            <person name="Tay M."/>
            <person name="Ding Y."/>
            <person name="Kjelleberg S."/>
            <person name="Givskov M."/>
            <person name="Lin R.T."/>
            <person name="Yang L."/>
        </authorList>
    </citation>
    <scope>NUCLEOTIDE SEQUENCE [LARGE SCALE GENOMIC DNA]</scope>
    <source>
        <strain evidence="1">NUHP1</strain>
    </source>
</reference>
<reference evidence="1" key="2">
    <citation type="journal article" date="2015" name="Genome Biol. Evol.">
        <title>Complete Genome Sequence and Transcriptomic Analysis of the Novel Pathogen Elizabethkingia anophelis in Response to Oxidative Stress.</title>
        <authorList>
            <person name="Li Y."/>
            <person name="Liu Y."/>
            <person name="Chew S.C."/>
            <person name="Tay M."/>
            <person name="Salido M.M."/>
            <person name="Teo J."/>
            <person name="Lauro F.M."/>
            <person name="Givskov M."/>
            <person name="Yang L."/>
        </authorList>
    </citation>
    <scope>NUCLEOTIDE SEQUENCE</scope>
    <source>
        <strain evidence="1">NUHP1</strain>
    </source>
</reference>